<dbReference type="InParanoid" id="C1FJ71"/>
<evidence type="ECO:0000313" key="9">
    <source>
        <dbReference type="Proteomes" id="UP000002009"/>
    </source>
</evidence>
<dbReference type="Pfam" id="PF14629">
    <property type="entry name" value="ORC4_C"/>
    <property type="match status" value="1"/>
</dbReference>
<accession>C1FJ71</accession>
<evidence type="ECO:0000313" key="8">
    <source>
        <dbReference type="EMBL" id="ACO70305.1"/>
    </source>
</evidence>
<dbReference type="InterPro" id="IPR016527">
    <property type="entry name" value="ORC4"/>
</dbReference>
<organism evidence="8 9">
    <name type="scientific">Micromonas commoda (strain RCC299 / NOUM17 / CCMP2709)</name>
    <name type="common">Picoplanktonic green alga</name>
    <dbReference type="NCBI Taxonomy" id="296587"/>
    <lineage>
        <taxon>Eukaryota</taxon>
        <taxon>Viridiplantae</taxon>
        <taxon>Chlorophyta</taxon>
        <taxon>Mamiellophyceae</taxon>
        <taxon>Mamiellales</taxon>
        <taxon>Mamiellaceae</taxon>
        <taxon>Micromonas</taxon>
    </lineage>
</organism>
<dbReference type="eggNOG" id="KOG2228">
    <property type="taxonomic scope" value="Eukaryota"/>
</dbReference>
<evidence type="ECO:0000259" key="6">
    <source>
        <dbReference type="Pfam" id="PF13191"/>
    </source>
</evidence>
<dbReference type="Pfam" id="PF13191">
    <property type="entry name" value="AAA_16"/>
    <property type="match status" value="1"/>
</dbReference>
<dbReference type="FunCoup" id="C1FJ71">
    <property type="interactions" value="1385"/>
</dbReference>
<dbReference type="STRING" id="296587.C1FJ71"/>
<comment type="subcellular location">
    <subcellularLocation>
        <location evidence="1">Nucleus</location>
    </subcellularLocation>
</comment>
<sequence length="308" mass="33759">RHLTDILTDTITGGQNNSVLLVGARGSGKTLVLDSALRQLREAHGDGVLPVRLNGMLHADERVAMREIAEQLCLGFKAEELEFSRAAGFAENVAFMREVLRVLENGRRGVVFVLEEFDLFAHRPKQTLLYAVMDLLQQTQVQAAVVGVTCRHDAAELLEKRVKSRFSSRRILLAPPRGKGAAASPTGIEPALVYPPDPGFAARWNDAVDAAVSQVGVDHTLRAYEALECTPRAASDLALFALACMDRNKGTIAAKDIMVASQRLLGDTYVRALSGVSALELCMVVAMSRLHRFRRKAVFNFNHVEDEL</sequence>
<keyword evidence="5" id="KW-0539">Nucleus</keyword>
<dbReference type="OMA" id="FVPLICK"/>
<evidence type="ECO:0000256" key="1">
    <source>
        <dbReference type="ARBA" id="ARBA00004123"/>
    </source>
</evidence>
<dbReference type="OrthoDB" id="343623at2759"/>
<dbReference type="Gene3D" id="3.40.50.300">
    <property type="entry name" value="P-loop containing nucleotide triphosphate hydrolases"/>
    <property type="match status" value="1"/>
</dbReference>
<dbReference type="InterPro" id="IPR041664">
    <property type="entry name" value="AAA_16"/>
</dbReference>
<dbReference type="InterPro" id="IPR032705">
    <property type="entry name" value="ORC4_C"/>
</dbReference>
<evidence type="ECO:0000256" key="4">
    <source>
        <dbReference type="ARBA" id="ARBA00023125"/>
    </source>
</evidence>
<proteinExistence type="inferred from homology"/>
<dbReference type="InterPro" id="IPR027417">
    <property type="entry name" value="P-loop_NTPase"/>
</dbReference>
<evidence type="ECO:0000256" key="3">
    <source>
        <dbReference type="ARBA" id="ARBA00022705"/>
    </source>
</evidence>
<reference evidence="8 9" key="1">
    <citation type="journal article" date="2009" name="Science">
        <title>Green evolution and dynamic adaptations revealed by genomes of the marine picoeukaryotes Micromonas.</title>
        <authorList>
            <person name="Worden A.Z."/>
            <person name="Lee J.H."/>
            <person name="Mock T."/>
            <person name="Rouze P."/>
            <person name="Simmons M.P."/>
            <person name="Aerts A.L."/>
            <person name="Allen A.E."/>
            <person name="Cuvelier M.L."/>
            <person name="Derelle E."/>
            <person name="Everett M.V."/>
            <person name="Foulon E."/>
            <person name="Grimwood J."/>
            <person name="Gundlach H."/>
            <person name="Henrissat B."/>
            <person name="Napoli C."/>
            <person name="McDonald S.M."/>
            <person name="Parker M.S."/>
            <person name="Rombauts S."/>
            <person name="Salamov A."/>
            <person name="Von Dassow P."/>
            <person name="Badger J.H."/>
            <person name="Coutinho P.M."/>
            <person name="Demir E."/>
            <person name="Dubchak I."/>
            <person name="Gentemann C."/>
            <person name="Eikrem W."/>
            <person name="Gready J.E."/>
            <person name="John U."/>
            <person name="Lanier W."/>
            <person name="Lindquist E.A."/>
            <person name="Lucas S."/>
            <person name="Mayer K.F."/>
            <person name="Moreau H."/>
            <person name="Not F."/>
            <person name="Otillar R."/>
            <person name="Panaud O."/>
            <person name="Pangilinan J."/>
            <person name="Paulsen I."/>
            <person name="Piegu B."/>
            <person name="Poliakov A."/>
            <person name="Robbens S."/>
            <person name="Schmutz J."/>
            <person name="Toulza E."/>
            <person name="Wyss T."/>
            <person name="Zelensky A."/>
            <person name="Zhou K."/>
            <person name="Armbrust E.V."/>
            <person name="Bhattacharya D."/>
            <person name="Goodenough U.W."/>
            <person name="Van de Peer Y."/>
            <person name="Grigoriev I.V."/>
        </authorList>
    </citation>
    <scope>NUCLEOTIDE SEQUENCE [LARGE SCALE GENOMIC DNA]</scope>
    <source>
        <strain evidence="9">RCC299 / NOUM17</strain>
    </source>
</reference>
<evidence type="ECO:0000256" key="2">
    <source>
        <dbReference type="ARBA" id="ARBA00005334"/>
    </source>
</evidence>
<dbReference type="PANTHER" id="PTHR12087:SF0">
    <property type="entry name" value="ORIGIN RECOGNITION COMPLEX SUBUNIT 4"/>
    <property type="match status" value="1"/>
</dbReference>
<dbReference type="AlphaFoldDB" id="C1FJ71"/>
<dbReference type="KEGG" id="mis:MICPUN_68713"/>
<feature type="non-terminal residue" evidence="8">
    <location>
        <position position="308"/>
    </location>
</feature>
<feature type="domain" description="Origin recognition complex subunit 4 C-terminal" evidence="7">
    <location>
        <begin position="183"/>
        <end position="307"/>
    </location>
</feature>
<dbReference type="SUPFAM" id="SSF52540">
    <property type="entry name" value="P-loop containing nucleoside triphosphate hydrolases"/>
    <property type="match status" value="1"/>
</dbReference>
<dbReference type="GO" id="GO:0006270">
    <property type="term" value="P:DNA replication initiation"/>
    <property type="evidence" value="ECO:0007669"/>
    <property type="project" value="TreeGrafter"/>
</dbReference>
<dbReference type="PANTHER" id="PTHR12087">
    <property type="entry name" value="ORIGIN RECOGNITION COMPLEX SUBUNIT 4"/>
    <property type="match status" value="1"/>
</dbReference>
<dbReference type="RefSeq" id="XP_002509047.1">
    <property type="nucleotide sequence ID" value="XM_002509001.1"/>
</dbReference>
<dbReference type="EMBL" id="CP001577">
    <property type="protein sequence ID" value="ACO70305.1"/>
    <property type="molecule type" value="Genomic_DNA"/>
</dbReference>
<dbReference type="Proteomes" id="UP000002009">
    <property type="component" value="Chromosome 12"/>
</dbReference>
<gene>
    <name evidence="8" type="ORF">MICPUN_68713</name>
</gene>
<keyword evidence="3" id="KW-0235">DNA replication</keyword>
<evidence type="ECO:0000259" key="7">
    <source>
        <dbReference type="Pfam" id="PF14629"/>
    </source>
</evidence>
<dbReference type="GO" id="GO:0003688">
    <property type="term" value="F:DNA replication origin binding"/>
    <property type="evidence" value="ECO:0007669"/>
    <property type="project" value="TreeGrafter"/>
</dbReference>
<dbReference type="GO" id="GO:0005664">
    <property type="term" value="C:nuclear origin of replication recognition complex"/>
    <property type="evidence" value="ECO:0007669"/>
    <property type="project" value="TreeGrafter"/>
</dbReference>
<keyword evidence="9" id="KW-1185">Reference proteome</keyword>
<comment type="similarity">
    <text evidence="2">Belongs to the ORC4 family.</text>
</comment>
<name>C1FJ71_MICCC</name>
<protein>
    <submittedName>
        <fullName evidence="8">Uncharacterized protein</fullName>
    </submittedName>
</protein>
<evidence type="ECO:0000256" key="5">
    <source>
        <dbReference type="ARBA" id="ARBA00023242"/>
    </source>
</evidence>
<dbReference type="GeneID" id="8248166"/>
<feature type="non-terminal residue" evidence="8">
    <location>
        <position position="1"/>
    </location>
</feature>
<keyword evidence="4" id="KW-0238">DNA-binding</keyword>
<feature type="domain" description="Orc1-like AAA ATPase" evidence="6">
    <location>
        <begin position="2"/>
        <end position="139"/>
    </location>
</feature>